<dbReference type="Proteomes" id="UP000683925">
    <property type="component" value="Unassembled WGS sequence"/>
</dbReference>
<comment type="caution">
    <text evidence="1">The sequence shown here is derived from an EMBL/GenBank/DDBJ whole genome shotgun (WGS) entry which is preliminary data.</text>
</comment>
<accession>A0A8S1YGA6</accession>
<evidence type="ECO:0000313" key="1">
    <source>
        <dbReference type="EMBL" id="CAD8213526.1"/>
    </source>
</evidence>
<protein>
    <submittedName>
        <fullName evidence="1">Uncharacterized protein</fullName>
    </submittedName>
</protein>
<name>A0A8S1YGA6_PAROT</name>
<gene>
    <name evidence="1" type="ORF">POCTA_138.1.T1620046</name>
</gene>
<dbReference type="AlphaFoldDB" id="A0A8S1YGA6"/>
<keyword evidence="2" id="KW-1185">Reference proteome</keyword>
<organism evidence="1 2">
    <name type="scientific">Paramecium octaurelia</name>
    <dbReference type="NCBI Taxonomy" id="43137"/>
    <lineage>
        <taxon>Eukaryota</taxon>
        <taxon>Sar</taxon>
        <taxon>Alveolata</taxon>
        <taxon>Ciliophora</taxon>
        <taxon>Intramacronucleata</taxon>
        <taxon>Oligohymenophorea</taxon>
        <taxon>Peniculida</taxon>
        <taxon>Parameciidae</taxon>
        <taxon>Paramecium</taxon>
    </lineage>
</organism>
<reference evidence="1" key="1">
    <citation type="submission" date="2021-01" db="EMBL/GenBank/DDBJ databases">
        <authorList>
            <consortium name="Genoscope - CEA"/>
            <person name="William W."/>
        </authorList>
    </citation>
    <scope>NUCLEOTIDE SEQUENCE</scope>
</reference>
<sequence length="36" mass="4335">MLNELKKLAQKKEDAIERFQEGKKKVMVKENRIMMV</sequence>
<dbReference type="EMBL" id="CAJJDP010000164">
    <property type="protein sequence ID" value="CAD8213526.1"/>
    <property type="molecule type" value="Genomic_DNA"/>
</dbReference>
<evidence type="ECO:0000313" key="2">
    <source>
        <dbReference type="Proteomes" id="UP000683925"/>
    </source>
</evidence>
<proteinExistence type="predicted"/>